<keyword evidence="1" id="KW-1133">Transmembrane helix</keyword>
<keyword evidence="3" id="KW-1185">Reference proteome</keyword>
<dbReference type="Proteomes" id="UP000759443">
    <property type="component" value="Unassembled WGS sequence"/>
</dbReference>
<evidence type="ECO:0000313" key="2">
    <source>
        <dbReference type="EMBL" id="MBP1849841.1"/>
    </source>
</evidence>
<sequence>MDWVPLAWSSILFIMQLQYWWAINQLSALRQTFAFSEFIFLVLMTLMLFVTAALILPSRGEDEDQGLRVYFEQDGRFALISLTAFLLFGLVVNVFGFQSPLETAWAITDVPMIILPALAFFLRDRKYYAVITAIYLPLCAMDVWISLAS</sequence>
<feature type="transmembrane region" description="Helical" evidence="1">
    <location>
        <begin position="35"/>
        <end position="57"/>
    </location>
</feature>
<feature type="transmembrane region" description="Helical" evidence="1">
    <location>
        <begin position="6"/>
        <end position="23"/>
    </location>
</feature>
<gene>
    <name evidence="2" type="ORF">J2Z17_001262</name>
</gene>
<name>A0ABS4DVX1_9HYPH</name>
<dbReference type="EMBL" id="JAGGJU010000003">
    <property type="protein sequence ID" value="MBP1849841.1"/>
    <property type="molecule type" value="Genomic_DNA"/>
</dbReference>
<keyword evidence="1" id="KW-0472">Membrane</keyword>
<evidence type="ECO:0000313" key="3">
    <source>
        <dbReference type="Proteomes" id="UP000759443"/>
    </source>
</evidence>
<feature type="transmembrane region" description="Helical" evidence="1">
    <location>
        <begin position="128"/>
        <end position="147"/>
    </location>
</feature>
<evidence type="ECO:0000256" key="1">
    <source>
        <dbReference type="SAM" id="Phobius"/>
    </source>
</evidence>
<reference evidence="2 3" key="1">
    <citation type="submission" date="2021-03" db="EMBL/GenBank/DDBJ databases">
        <title>Genomic Encyclopedia of Type Strains, Phase IV (KMG-IV): sequencing the most valuable type-strain genomes for metagenomic binning, comparative biology and taxonomic classification.</title>
        <authorList>
            <person name="Goeker M."/>
        </authorList>
    </citation>
    <scope>NUCLEOTIDE SEQUENCE [LARGE SCALE GENOMIC DNA]</scope>
    <source>
        <strain evidence="2 3">DSM 21600</strain>
    </source>
</reference>
<organism evidence="2 3">
    <name type="scientific">Rhizobium halophytocola</name>
    <dbReference type="NCBI Taxonomy" id="735519"/>
    <lineage>
        <taxon>Bacteria</taxon>
        <taxon>Pseudomonadati</taxon>
        <taxon>Pseudomonadota</taxon>
        <taxon>Alphaproteobacteria</taxon>
        <taxon>Hyphomicrobiales</taxon>
        <taxon>Rhizobiaceae</taxon>
        <taxon>Rhizobium/Agrobacterium group</taxon>
        <taxon>Rhizobium</taxon>
    </lineage>
</organism>
<accession>A0ABS4DVX1</accession>
<dbReference type="RefSeq" id="WP_209943258.1">
    <property type="nucleotide sequence ID" value="NZ_JAGGJU010000003.1"/>
</dbReference>
<protein>
    <submittedName>
        <fullName evidence="2">Lysylphosphatidylglycerol synthetase-like protein (DUF2156 family)</fullName>
    </submittedName>
</protein>
<proteinExistence type="predicted"/>
<feature type="transmembrane region" description="Helical" evidence="1">
    <location>
        <begin position="77"/>
        <end position="97"/>
    </location>
</feature>
<comment type="caution">
    <text evidence="2">The sequence shown here is derived from an EMBL/GenBank/DDBJ whole genome shotgun (WGS) entry which is preliminary data.</text>
</comment>
<keyword evidence="1" id="KW-0812">Transmembrane</keyword>
<feature type="transmembrane region" description="Helical" evidence="1">
    <location>
        <begin position="104"/>
        <end position="122"/>
    </location>
</feature>